<dbReference type="InterPro" id="IPR051310">
    <property type="entry name" value="MCP_chemotaxis"/>
</dbReference>
<sequence length="466" mass="48631">MTDTLNSLSYNKGGYSTSDNVILTESSVYVCDTGDKTKSGTKFTGSADGGRVQVVQPVQVNNVTSKWTSTFSVGKSEVLRDVVETAALIAGLSILAIIALSLIVVRLLKRSLAPIQNIVALTSDMGEGKLDTDIQVNTNDELGELAAISKNTCGQLRGYIAEISNVLGSIADGDLRVAITQDYVGDFAPIKTALLQISNKLNSTFTDISHSADEVASGSSQVASGAQALAQGATEQASSLEELSATITEISSHVKTNAVGAEEADNSMNGVRAELETSNSNMSDMVTAMNHINESSRQIGNIIKTIEDIAFQTNILALNAAVEAARAGEAGKGFSVVADEVRNLASKSAEAAQNTTDLIQNTVNQVENGAQIADRTAQSLSAVDSSIKEVSAKIQEISVASQQQAEAISQVTTGVDQISSVVQTNSATAEESSAASEELSGQAQMMKSMVSNLKLNDTGYAEGTNK</sequence>
<evidence type="ECO:0000256" key="4">
    <source>
        <dbReference type="SAM" id="Phobius"/>
    </source>
</evidence>
<accession>A0A7G9WL58</accession>
<dbReference type="SMART" id="SM00283">
    <property type="entry name" value="MA"/>
    <property type="match status" value="1"/>
</dbReference>
<dbReference type="Proteomes" id="UP000516046">
    <property type="component" value="Chromosome"/>
</dbReference>
<dbReference type="Pfam" id="PF00015">
    <property type="entry name" value="MCPsignal"/>
    <property type="match status" value="1"/>
</dbReference>
<evidence type="ECO:0000259" key="5">
    <source>
        <dbReference type="PROSITE" id="PS50111"/>
    </source>
</evidence>
<dbReference type="PROSITE" id="PS50111">
    <property type="entry name" value="CHEMOTAXIS_TRANSDUC_2"/>
    <property type="match status" value="1"/>
</dbReference>
<dbReference type="AlphaFoldDB" id="A0A7G9WL58"/>
<feature type="transmembrane region" description="Helical" evidence="4">
    <location>
        <begin position="86"/>
        <end position="108"/>
    </location>
</feature>
<dbReference type="GO" id="GO:0016020">
    <property type="term" value="C:membrane"/>
    <property type="evidence" value="ECO:0007669"/>
    <property type="project" value="InterPro"/>
</dbReference>
<dbReference type="GO" id="GO:0006935">
    <property type="term" value="P:chemotaxis"/>
    <property type="evidence" value="ECO:0007669"/>
    <property type="project" value="UniProtKB-KW"/>
</dbReference>
<dbReference type="GO" id="GO:0007165">
    <property type="term" value="P:signal transduction"/>
    <property type="evidence" value="ECO:0007669"/>
    <property type="project" value="UniProtKB-KW"/>
</dbReference>
<dbReference type="InterPro" id="IPR004089">
    <property type="entry name" value="MCPsignal_dom"/>
</dbReference>
<dbReference type="EMBL" id="CP060696">
    <property type="protein sequence ID" value="QNO19420.1"/>
    <property type="molecule type" value="Genomic_DNA"/>
</dbReference>
<evidence type="ECO:0000256" key="3">
    <source>
        <dbReference type="PROSITE-ProRule" id="PRU00284"/>
    </source>
</evidence>
<evidence type="ECO:0000313" key="8">
    <source>
        <dbReference type="EMBL" id="QNO19420.1"/>
    </source>
</evidence>
<dbReference type="Pfam" id="PF00672">
    <property type="entry name" value="HAMP"/>
    <property type="match status" value="1"/>
</dbReference>
<dbReference type="SMART" id="SM00304">
    <property type="entry name" value="HAMP"/>
    <property type="match status" value="1"/>
</dbReference>
<reference evidence="8 9" key="1">
    <citation type="submission" date="2020-08" db="EMBL/GenBank/DDBJ databases">
        <authorList>
            <person name="Ren C."/>
            <person name="Gu Y."/>
            <person name="Xu Y."/>
        </authorList>
    </citation>
    <scope>NUCLEOTIDE SEQUENCE [LARGE SCALE GENOMIC DNA]</scope>
    <source>
        <strain evidence="8 9">LBM18003</strain>
    </source>
</reference>
<keyword evidence="1" id="KW-0145">Chemotaxis</keyword>
<proteinExistence type="inferred from homology"/>
<evidence type="ECO:0000256" key="2">
    <source>
        <dbReference type="ARBA" id="ARBA00029447"/>
    </source>
</evidence>
<organism evidence="8 9">
    <name type="scientific">Caproicibacterium amylolyticum</name>
    <dbReference type="NCBI Taxonomy" id="2766537"/>
    <lineage>
        <taxon>Bacteria</taxon>
        <taxon>Bacillati</taxon>
        <taxon>Bacillota</taxon>
        <taxon>Clostridia</taxon>
        <taxon>Eubacteriales</taxon>
        <taxon>Oscillospiraceae</taxon>
        <taxon>Caproicibacterium</taxon>
    </lineage>
</organism>
<keyword evidence="4" id="KW-0472">Membrane</keyword>
<dbReference type="PANTHER" id="PTHR43531:SF11">
    <property type="entry name" value="METHYL-ACCEPTING CHEMOTAXIS PROTEIN 3"/>
    <property type="match status" value="1"/>
</dbReference>
<feature type="domain" description="Methyl-accepting transducer" evidence="5">
    <location>
        <begin position="211"/>
        <end position="440"/>
    </location>
</feature>
<dbReference type="FunFam" id="1.10.287.950:FF:000001">
    <property type="entry name" value="Methyl-accepting chemotaxis sensory transducer"/>
    <property type="match status" value="1"/>
</dbReference>
<comment type="similarity">
    <text evidence="2">Belongs to the methyl-accepting chemotaxis (MCP) protein family.</text>
</comment>
<dbReference type="CDD" id="cd06225">
    <property type="entry name" value="HAMP"/>
    <property type="match status" value="1"/>
</dbReference>
<dbReference type="InterPro" id="IPR000727">
    <property type="entry name" value="T_SNARE_dom"/>
</dbReference>
<dbReference type="PROSITE" id="PS50885">
    <property type="entry name" value="HAMP"/>
    <property type="match status" value="1"/>
</dbReference>
<keyword evidence="4" id="KW-1133">Transmembrane helix</keyword>
<protein>
    <submittedName>
        <fullName evidence="8">HAMP domain-containing protein</fullName>
    </submittedName>
</protein>
<feature type="domain" description="T-SNARE coiled-coil homology" evidence="6">
    <location>
        <begin position="370"/>
        <end position="432"/>
    </location>
</feature>
<dbReference type="SUPFAM" id="SSF58104">
    <property type="entry name" value="Methyl-accepting chemotaxis protein (MCP) signaling domain"/>
    <property type="match status" value="1"/>
</dbReference>
<keyword evidence="9" id="KW-1185">Reference proteome</keyword>
<dbReference type="KEGG" id="caml:H6X83_03900"/>
<gene>
    <name evidence="8" type="ORF">H6X83_03900</name>
</gene>
<dbReference type="Gene3D" id="1.10.287.950">
    <property type="entry name" value="Methyl-accepting chemotaxis protein"/>
    <property type="match status" value="1"/>
</dbReference>
<dbReference type="Gene3D" id="6.10.340.10">
    <property type="match status" value="1"/>
</dbReference>
<dbReference type="PANTHER" id="PTHR43531">
    <property type="entry name" value="PROTEIN ICFG"/>
    <property type="match status" value="1"/>
</dbReference>
<evidence type="ECO:0000259" key="6">
    <source>
        <dbReference type="PROSITE" id="PS50192"/>
    </source>
</evidence>
<name>A0A7G9WL58_9FIRM</name>
<dbReference type="InterPro" id="IPR003660">
    <property type="entry name" value="HAMP_dom"/>
</dbReference>
<dbReference type="PROSITE" id="PS50192">
    <property type="entry name" value="T_SNARE"/>
    <property type="match status" value="1"/>
</dbReference>
<evidence type="ECO:0000259" key="7">
    <source>
        <dbReference type="PROSITE" id="PS50885"/>
    </source>
</evidence>
<evidence type="ECO:0000313" key="9">
    <source>
        <dbReference type="Proteomes" id="UP000516046"/>
    </source>
</evidence>
<evidence type="ECO:0000256" key="1">
    <source>
        <dbReference type="ARBA" id="ARBA00022500"/>
    </source>
</evidence>
<feature type="domain" description="HAMP" evidence="7">
    <location>
        <begin position="109"/>
        <end position="161"/>
    </location>
</feature>
<keyword evidence="4" id="KW-0812">Transmembrane</keyword>
<keyword evidence="3" id="KW-0807">Transducer</keyword>